<sequence>MLGFFKKEVPPPIVSNIENILRDGSDLLSNDKIILTDKLSGNLFCSGEVLVSDSGVLSGNIIAGVCIIDGTINGHISSTEKLELKSTAVINGNICTPVLDIEEGAVINGVITVKQENISTKVDLFNKLNRHSAADLLSPQIKPVVADAEPTRTVAERKAEIKPASGTLRAAEKREAAVAEKPKTVQKELAAATPQPKVVEDTEVNNRWW</sequence>
<proteinExistence type="inferred from homology"/>
<keyword evidence="4" id="KW-1185">Reference proteome</keyword>
<evidence type="ECO:0000256" key="2">
    <source>
        <dbReference type="SAM" id="MobiDB-lite"/>
    </source>
</evidence>
<protein>
    <submittedName>
        <fullName evidence="3">Polymer-forming cytoskeletal protein</fullName>
    </submittedName>
</protein>
<evidence type="ECO:0000313" key="3">
    <source>
        <dbReference type="EMBL" id="MFD0751986.1"/>
    </source>
</evidence>
<feature type="region of interest" description="Disordered" evidence="2">
    <location>
        <begin position="166"/>
        <end position="209"/>
    </location>
</feature>
<comment type="caution">
    <text evidence="3">The sequence shown here is derived from an EMBL/GenBank/DDBJ whole genome shotgun (WGS) entry which is preliminary data.</text>
</comment>
<evidence type="ECO:0000256" key="1">
    <source>
        <dbReference type="ARBA" id="ARBA00044755"/>
    </source>
</evidence>
<organism evidence="3 4">
    <name type="scientific">Mucilaginibacter calamicampi</name>
    <dbReference type="NCBI Taxonomy" id="1302352"/>
    <lineage>
        <taxon>Bacteria</taxon>
        <taxon>Pseudomonadati</taxon>
        <taxon>Bacteroidota</taxon>
        <taxon>Sphingobacteriia</taxon>
        <taxon>Sphingobacteriales</taxon>
        <taxon>Sphingobacteriaceae</taxon>
        <taxon>Mucilaginibacter</taxon>
    </lineage>
</organism>
<dbReference type="EMBL" id="JBHTHU010000022">
    <property type="protein sequence ID" value="MFD0751986.1"/>
    <property type="molecule type" value="Genomic_DNA"/>
</dbReference>
<accession>A0ABW2Z106</accession>
<dbReference type="InterPro" id="IPR007607">
    <property type="entry name" value="BacA/B"/>
</dbReference>
<name>A0ABW2Z106_9SPHI</name>
<reference evidence="4" key="1">
    <citation type="journal article" date="2019" name="Int. J. Syst. Evol. Microbiol.">
        <title>The Global Catalogue of Microorganisms (GCM) 10K type strain sequencing project: providing services to taxonomists for standard genome sequencing and annotation.</title>
        <authorList>
            <consortium name="The Broad Institute Genomics Platform"/>
            <consortium name="The Broad Institute Genome Sequencing Center for Infectious Disease"/>
            <person name="Wu L."/>
            <person name="Ma J."/>
        </authorList>
    </citation>
    <scope>NUCLEOTIDE SEQUENCE [LARGE SCALE GENOMIC DNA]</scope>
    <source>
        <strain evidence="4">CCUG 63418</strain>
    </source>
</reference>
<comment type="similarity">
    <text evidence="1">Belongs to the bactofilin family.</text>
</comment>
<dbReference type="RefSeq" id="WP_377102307.1">
    <property type="nucleotide sequence ID" value="NZ_JBHTHU010000022.1"/>
</dbReference>
<evidence type="ECO:0000313" key="4">
    <source>
        <dbReference type="Proteomes" id="UP001596958"/>
    </source>
</evidence>
<dbReference type="Pfam" id="PF04519">
    <property type="entry name" value="Bactofilin"/>
    <property type="match status" value="1"/>
</dbReference>
<feature type="compositionally biased region" description="Basic and acidic residues" evidence="2">
    <location>
        <begin position="170"/>
        <end position="186"/>
    </location>
</feature>
<gene>
    <name evidence="3" type="ORF">ACFQZS_17665</name>
</gene>
<dbReference type="Proteomes" id="UP001596958">
    <property type="component" value="Unassembled WGS sequence"/>
</dbReference>
<dbReference type="PANTHER" id="PTHR35024:SF4">
    <property type="entry name" value="POLYMER-FORMING CYTOSKELETAL PROTEIN"/>
    <property type="match status" value="1"/>
</dbReference>
<dbReference type="PANTHER" id="PTHR35024">
    <property type="entry name" value="HYPOTHETICAL CYTOSOLIC PROTEIN"/>
    <property type="match status" value="1"/>
</dbReference>